<evidence type="ECO:0000256" key="2">
    <source>
        <dbReference type="SAM" id="Phobius"/>
    </source>
</evidence>
<feature type="transmembrane region" description="Helical" evidence="2">
    <location>
        <begin position="160"/>
        <end position="181"/>
    </location>
</feature>
<evidence type="ECO:0000313" key="4">
    <source>
        <dbReference type="Proteomes" id="UP000719412"/>
    </source>
</evidence>
<reference evidence="3" key="2">
    <citation type="submission" date="2021-08" db="EMBL/GenBank/DDBJ databases">
        <authorList>
            <person name="Eriksson T."/>
        </authorList>
    </citation>
    <scope>NUCLEOTIDE SEQUENCE</scope>
    <source>
        <strain evidence="3">Stoneville</strain>
        <tissue evidence="3">Whole head</tissue>
    </source>
</reference>
<dbReference type="GO" id="GO:0090482">
    <property type="term" value="F:vitamin transmembrane transporter activity"/>
    <property type="evidence" value="ECO:0007669"/>
    <property type="project" value="InterPro"/>
</dbReference>
<feature type="transmembrane region" description="Helical" evidence="2">
    <location>
        <begin position="374"/>
        <end position="394"/>
    </location>
</feature>
<keyword evidence="4" id="KW-1185">Reference proteome</keyword>
<feature type="transmembrane region" description="Helical" evidence="2">
    <location>
        <begin position="341"/>
        <end position="362"/>
    </location>
</feature>
<sequence length="440" mass="50397">MSLTKFCSVTHSFSTTEHEMEIKWKEIIQFKWFKRLYILYIFGTILSFRPSAPFFYEFLTTNKNFSDDEVNQEVVPLLYYSTAVQLLPVFLLMEFVKFNPFLIICTLTGIISTCLYIWTDSLTQIQIAQAFCGSMTSAEVAYYVSIYAHGDVKNYQRLTAYVRAGPLVGKLVAAFLGQLFVSQNLLSYKELHYFNLAEFLIVSAFILATIVTIFIPTPPQEQSEKSEEPLPSNFKSIFSNLTRSFPNKYVVKWTLWSIFTVCGYNQITMYVQPLLKTLQDIKGLSTYNGVLEGMYAVFALIGTILGGFAKFDWKFKGDLILSMTSLVQAFMLLFMSQIENVPLNCFFYIVLGFMYHFVMTVLSGEIAKFLNKGSFGLVFGLIALIAAILHSGMVCMLNDKIGFDFEPQDLFMVYGFYHLNISVLFIIVGLTYWFAKHTYQ</sequence>
<feature type="transmembrane region" description="Helical" evidence="2">
    <location>
        <begin position="414"/>
        <end position="435"/>
    </location>
</feature>
<dbReference type="Pfam" id="PF01770">
    <property type="entry name" value="Folate_carrier"/>
    <property type="match status" value="2"/>
</dbReference>
<dbReference type="Gene3D" id="1.20.1250.20">
    <property type="entry name" value="MFS general substrate transporter like domains"/>
    <property type="match status" value="1"/>
</dbReference>
<keyword evidence="2" id="KW-0472">Membrane</keyword>
<dbReference type="AlphaFoldDB" id="A0A8J6H5L6"/>
<dbReference type="GO" id="GO:0005886">
    <property type="term" value="C:plasma membrane"/>
    <property type="evidence" value="ECO:0007669"/>
    <property type="project" value="TreeGrafter"/>
</dbReference>
<dbReference type="PANTHER" id="PTHR10686:SF18">
    <property type="entry name" value="IP11787P-RELATED"/>
    <property type="match status" value="1"/>
</dbReference>
<feature type="transmembrane region" description="Helical" evidence="2">
    <location>
        <begin position="100"/>
        <end position="119"/>
    </location>
</feature>
<reference evidence="3" key="1">
    <citation type="journal article" date="2020" name="J Insects Food Feed">
        <title>The yellow mealworm (Tenebrio molitor) genome: a resource for the emerging insects as food and feed industry.</title>
        <authorList>
            <person name="Eriksson T."/>
            <person name="Andere A."/>
            <person name="Kelstrup H."/>
            <person name="Emery V."/>
            <person name="Picard C."/>
        </authorList>
    </citation>
    <scope>NUCLEOTIDE SEQUENCE</scope>
    <source>
        <strain evidence="3">Stoneville</strain>
        <tissue evidence="3">Whole head</tissue>
    </source>
</reference>
<accession>A0A8J6H5L6</accession>
<feature type="transmembrane region" description="Helical" evidence="2">
    <location>
        <begin position="193"/>
        <end position="215"/>
    </location>
</feature>
<feature type="transmembrane region" description="Helical" evidence="2">
    <location>
        <begin position="293"/>
        <end position="311"/>
    </location>
</feature>
<dbReference type="EMBL" id="JABDTM020028692">
    <property type="protein sequence ID" value="KAH0808534.1"/>
    <property type="molecule type" value="Genomic_DNA"/>
</dbReference>
<dbReference type="Proteomes" id="UP000719412">
    <property type="component" value="Unassembled WGS sequence"/>
</dbReference>
<evidence type="ECO:0000313" key="3">
    <source>
        <dbReference type="EMBL" id="KAH0808534.1"/>
    </source>
</evidence>
<feature type="transmembrane region" description="Helical" evidence="2">
    <location>
        <begin position="76"/>
        <end position="93"/>
    </location>
</feature>
<dbReference type="SUPFAM" id="SSF103473">
    <property type="entry name" value="MFS general substrate transporter"/>
    <property type="match status" value="1"/>
</dbReference>
<feature type="transmembrane region" description="Helical" evidence="2">
    <location>
        <begin position="253"/>
        <end position="273"/>
    </location>
</feature>
<name>A0A8J6H5L6_TENMO</name>
<keyword evidence="2" id="KW-1133">Transmembrane helix</keyword>
<gene>
    <name evidence="3" type="ORF">GEV33_014258</name>
</gene>
<dbReference type="InterPro" id="IPR036259">
    <property type="entry name" value="MFS_trans_sf"/>
</dbReference>
<comment type="caution">
    <text evidence="3">The sequence shown here is derived from an EMBL/GenBank/DDBJ whole genome shotgun (WGS) entry which is preliminary data.</text>
</comment>
<keyword evidence="2" id="KW-0812">Transmembrane</keyword>
<evidence type="ECO:0000256" key="1">
    <source>
        <dbReference type="ARBA" id="ARBA00005773"/>
    </source>
</evidence>
<protein>
    <submittedName>
        <fullName evidence="3">Uncharacterized protein</fullName>
    </submittedName>
</protein>
<dbReference type="PANTHER" id="PTHR10686">
    <property type="entry name" value="FOLATE TRANSPORTER"/>
    <property type="match status" value="1"/>
</dbReference>
<organism evidence="3 4">
    <name type="scientific">Tenebrio molitor</name>
    <name type="common">Yellow mealworm beetle</name>
    <dbReference type="NCBI Taxonomy" id="7067"/>
    <lineage>
        <taxon>Eukaryota</taxon>
        <taxon>Metazoa</taxon>
        <taxon>Ecdysozoa</taxon>
        <taxon>Arthropoda</taxon>
        <taxon>Hexapoda</taxon>
        <taxon>Insecta</taxon>
        <taxon>Pterygota</taxon>
        <taxon>Neoptera</taxon>
        <taxon>Endopterygota</taxon>
        <taxon>Coleoptera</taxon>
        <taxon>Polyphaga</taxon>
        <taxon>Cucujiformia</taxon>
        <taxon>Tenebrionidae</taxon>
        <taxon>Tenebrio</taxon>
    </lineage>
</organism>
<feature type="transmembrane region" description="Helical" evidence="2">
    <location>
        <begin position="37"/>
        <end position="56"/>
    </location>
</feature>
<comment type="similarity">
    <text evidence="1">Belongs to the reduced folate carrier (RFC) transporter (TC 2.A.48) family.</text>
</comment>
<dbReference type="InterPro" id="IPR002666">
    <property type="entry name" value="Folate_carrier"/>
</dbReference>
<proteinExistence type="inferred from homology"/>